<feature type="region of interest" description="Disordered" evidence="1">
    <location>
        <begin position="80"/>
        <end position="100"/>
    </location>
</feature>
<dbReference type="AlphaFoldDB" id="A0AAF0Q2Q0"/>
<dbReference type="Proteomes" id="UP001234989">
    <property type="component" value="Chromosome 2"/>
</dbReference>
<dbReference type="InterPro" id="IPR036691">
    <property type="entry name" value="Endo/exonu/phosph_ase_sf"/>
</dbReference>
<evidence type="ECO:0000313" key="3">
    <source>
        <dbReference type="EMBL" id="WMV14450.1"/>
    </source>
</evidence>
<gene>
    <name evidence="3" type="ORF">MTR67_007835</name>
</gene>
<dbReference type="SUPFAM" id="SSF56219">
    <property type="entry name" value="DNase I-like"/>
    <property type="match status" value="1"/>
</dbReference>
<keyword evidence="4" id="KW-1185">Reference proteome</keyword>
<sequence>MAVTDREELGEKSITVMFQPLEEENLDGGTEEAIPLGIQFPEEDMSSSDWMQQNITKLSSEFGVNFKGCEEKAKELLMKIDSNKQGNRGEQSKQTTGKRKGLLELKRRKRSIIRNMIRTWKADVVCFQETKMEGEIANKVKEIWGSRWADYVQLEASGTRGGIVIMWDKRRWDGEVSSVGAFSVSVCFSGKNLDFKWHLTGVYAPNDRAEREETWWELGAARGLFTGPGVLCGDFNTVRYPSEKYNCNRINRAMTELSEFIEDMELMDLDLAGGEFTWRRGDRHFTAARLDRFLISEEWDSNFRNIKQSVLQRMVSDHSPLMLQCGEWGTTKSYFKFENWWLTTDGFNDRVKTWWESFRFHGKPDFVLVAKLS</sequence>
<evidence type="ECO:0000313" key="4">
    <source>
        <dbReference type="Proteomes" id="UP001234989"/>
    </source>
</evidence>
<reference evidence="3" key="1">
    <citation type="submission" date="2023-08" db="EMBL/GenBank/DDBJ databases">
        <title>A de novo genome assembly of Solanum verrucosum Schlechtendal, a Mexican diploid species geographically isolated from the other diploid A-genome species in potato relatives.</title>
        <authorList>
            <person name="Hosaka K."/>
        </authorList>
    </citation>
    <scope>NUCLEOTIDE SEQUENCE</scope>
    <source>
        <tissue evidence="3">Young leaves</tissue>
    </source>
</reference>
<dbReference type="PANTHER" id="PTHR33710">
    <property type="entry name" value="BNAC02G09200D PROTEIN"/>
    <property type="match status" value="1"/>
</dbReference>
<evidence type="ECO:0000256" key="1">
    <source>
        <dbReference type="SAM" id="MobiDB-lite"/>
    </source>
</evidence>
<name>A0AAF0Q2Q0_SOLVR</name>
<dbReference type="GO" id="GO:0003824">
    <property type="term" value="F:catalytic activity"/>
    <property type="evidence" value="ECO:0007669"/>
    <property type="project" value="InterPro"/>
</dbReference>
<proteinExistence type="predicted"/>
<dbReference type="PANTHER" id="PTHR33710:SF71">
    <property type="entry name" value="ENDONUCLEASE_EXONUCLEASE_PHOSPHATASE DOMAIN-CONTAINING PROTEIN"/>
    <property type="match status" value="1"/>
</dbReference>
<dbReference type="Gene3D" id="3.60.10.10">
    <property type="entry name" value="Endonuclease/exonuclease/phosphatase"/>
    <property type="match status" value="1"/>
</dbReference>
<dbReference type="Pfam" id="PF03372">
    <property type="entry name" value="Exo_endo_phos"/>
    <property type="match status" value="1"/>
</dbReference>
<feature type="domain" description="Endonuclease/exonuclease/phosphatase" evidence="2">
    <location>
        <begin position="108"/>
        <end position="318"/>
    </location>
</feature>
<evidence type="ECO:0000259" key="2">
    <source>
        <dbReference type="Pfam" id="PF03372"/>
    </source>
</evidence>
<accession>A0AAF0Q2Q0</accession>
<dbReference type="InterPro" id="IPR005135">
    <property type="entry name" value="Endo/exonuclease/phosphatase"/>
</dbReference>
<organism evidence="3 4">
    <name type="scientific">Solanum verrucosum</name>
    <dbReference type="NCBI Taxonomy" id="315347"/>
    <lineage>
        <taxon>Eukaryota</taxon>
        <taxon>Viridiplantae</taxon>
        <taxon>Streptophyta</taxon>
        <taxon>Embryophyta</taxon>
        <taxon>Tracheophyta</taxon>
        <taxon>Spermatophyta</taxon>
        <taxon>Magnoliopsida</taxon>
        <taxon>eudicotyledons</taxon>
        <taxon>Gunneridae</taxon>
        <taxon>Pentapetalae</taxon>
        <taxon>asterids</taxon>
        <taxon>lamiids</taxon>
        <taxon>Solanales</taxon>
        <taxon>Solanaceae</taxon>
        <taxon>Solanoideae</taxon>
        <taxon>Solaneae</taxon>
        <taxon>Solanum</taxon>
    </lineage>
</organism>
<dbReference type="EMBL" id="CP133613">
    <property type="protein sequence ID" value="WMV14450.1"/>
    <property type="molecule type" value="Genomic_DNA"/>
</dbReference>
<feature type="compositionally biased region" description="Polar residues" evidence="1">
    <location>
        <begin position="83"/>
        <end position="95"/>
    </location>
</feature>
<protein>
    <recommendedName>
        <fullName evidence="2">Endonuclease/exonuclease/phosphatase domain-containing protein</fullName>
    </recommendedName>
</protein>